<accession>A0A9P6VFT3</accession>
<dbReference type="PANTHER" id="PTHR37490:SF3">
    <property type="entry name" value="DUF3431 DOMAIN CONTAINING PROTEIN"/>
    <property type="match status" value="1"/>
</dbReference>
<reference evidence="2" key="1">
    <citation type="submission" date="2019-07" db="EMBL/GenBank/DDBJ databases">
        <title>Hyphodiscus hymeniophilus genome sequencing and assembly.</title>
        <authorList>
            <person name="Kramer G."/>
            <person name="Nodwell J."/>
        </authorList>
    </citation>
    <scope>NUCLEOTIDE SEQUENCE</scope>
    <source>
        <strain evidence="2">ATCC 34498</strain>
    </source>
</reference>
<dbReference type="Proteomes" id="UP000785200">
    <property type="component" value="Unassembled WGS sequence"/>
</dbReference>
<dbReference type="Pfam" id="PF11913">
    <property type="entry name" value="DUF3431"/>
    <property type="match status" value="1"/>
</dbReference>
<organism evidence="2 3">
    <name type="scientific">Hyphodiscus hymeniophilus</name>
    <dbReference type="NCBI Taxonomy" id="353542"/>
    <lineage>
        <taxon>Eukaryota</taxon>
        <taxon>Fungi</taxon>
        <taxon>Dikarya</taxon>
        <taxon>Ascomycota</taxon>
        <taxon>Pezizomycotina</taxon>
        <taxon>Leotiomycetes</taxon>
        <taxon>Helotiales</taxon>
        <taxon>Hyphodiscaceae</taxon>
        <taxon>Hyphodiscus</taxon>
    </lineage>
</organism>
<dbReference type="EMBL" id="VNKQ01000013">
    <property type="protein sequence ID" value="KAG0647141.1"/>
    <property type="molecule type" value="Genomic_DNA"/>
</dbReference>
<keyword evidence="1" id="KW-1133">Transmembrane helix</keyword>
<dbReference type="OrthoDB" id="426718at2759"/>
<keyword evidence="1" id="KW-0812">Transmembrane</keyword>
<evidence type="ECO:0000313" key="2">
    <source>
        <dbReference type="EMBL" id="KAG0647141.1"/>
    </source>
</evidence>
<name>A0A9P6VFT3_9HELO</name>
<proteinExistence type="predicted"/>
<evidence type="ECO:0000256" key="1">
    <source>
        <dbReference type="SAM" id="Phobius"/>
    </source>
</evidence>
<keyword evidence="1" id="KW-0472">Membrane</keyword>
<feature type="transmembrane region" description="Helical" evidence="1">
    <location>
        <begin position="16"/>
        <end position="36"/>
    </location>
</feature>
<keyword evidence="3" id="KW-1185">Reference proteome</keyword>
<comment type="caution">
    <text evidence="2">The sequence shown here is derived from an EMBL/GenBank/DDBJ whole genome shotgun (WGS) entry which is preliminary data.</text>
</comment>
<sequence>MGVSPRTLRQGGLQRLFTFLLKPLLAALFVTLIFHWTSKPAASKNPHPNISKALVIASTKSSNLTWLPSAYKSHWKPHIYVTDDPRAEYTVPINKGNEAMVYLTYIIDHYSDLPDVIFFHHDHHQAWHQIFSSSFELSQLNPLTVQRQGYVSPRCLSGCENIIELPGDVAPLDDLKGATRDVQISTVLHEFMRDGEGRKVEVPKRIAAPCCAQFAVSKEAILRRPLEMWVRLRKWLIETPLNSRSSGRVLEYTWHLWFGMEDVFCPAEEQCLCNVFGLGQCPTKDIDN</sequence>
<dbReference type="AlphaFoldDB" id="A0A9P6VFT3"/>
<protein>
    <submittedName>
        <fullName evidence="2">Uncharacterized protein</fullName>
    </submittedName>
</protein>
<evidence type="ECO:0000313" key="3">
    <source>
        <dbReference type="Proteomes" id="UP000785200"/>
    </source>
</evidence>
<dbReference type="PANTHER" id="PTHR37490">
    <property type="entry name" value="EXPRESSED PROTEIN"/>
    <property type="match status" value="1"/>
</dbReference>
<gene>
    <name evidence="2" type="ORF">D0Z07_7301</name>
</gene>
<dbReference type="InterPro" id="IPR021838">
    <property type="entry name" value="DUF3431"/>
</dbReference>